<keyword evidence="1" id="KW-0233">DNA recombination</keyword>
<dbReference type="InterPro" id="IPR013762">
    <property type="entry name" value="Integrase-like_cat_sf"/>
</dbReference>
<name>A0ABW4SVU4_9ACTN</name>
<accession>A0ABW4SVU4</accession>
<dbReference type="SUPFAM" id="SSF56349">
    <property type="entry name" value="DNA breaking-rejoining enzymes"/>
    <property type="match status" value="1"/>
</dbReference>
<dbReference type="InterPro" id="IPR011010">
    <property type="entry name" value="DNA_brk_join_enz"/>
</dbReference>
<evidence type="ECO:0000313" key="2">
    <source>
        <dbReference type="EMBL" id="MFD1933294.1"/>
    </source>
</evidence>
<proteinExistence type="predicted"/>
<reference evidence="3" key="1">
    <citation type="journal article" date="2019" name="Int. J. Syst. Evol. Microbiol.">
        <title>The Global Catalogue of Microorganisms (GCM) 10K type strain sequencing project: providing services to taxonomists for standard genome sequencing and annotation.</title>
        <authorList>
            <consortium name="The Broad Institute Genomics Platform"/>
            <consortium name="The Broad Institute Genome Sequencing Center for Infectious Disease"/>
            <person name="Wu L."/>
            <person name="Ma J."/>
        </authorList>
    </citation>
    <scope>NUCLEOTIDE SEQUENCE [LARGE SCALE GENOMIC DNA]</scope>
    <source>
        <strain evidence="3">ICMP 6774ER</strain>
    </source>
</reference>
<dbReference type="EMBL" id="JBHUFV010000026">
    <property type="protein sequence ID" value="MFD1933294.1"/>
    <property type="molecule type" value="Genomic_DNA"/>
</dbReference>
<evidence type="ECO:0000256" key="1">
    <source>
        <dbReference type="ARBA" id="ARBA00023172"/>
    </source>
</evidence>
<organism evidence="2 3">
    <name type="scientific">Nonomuraea mangrovi</name>
    <dbReference type="NCBI Taxonomy" id="2316207"/>
    <lineage>
        <taxon>Bacteria</taxon>
        <taxon>Bacillati</taxon>
        <taxon>Actinomycetota</taxon>
        <taxon>Actinomycetes</taxon>
        <taxon>Streptosporangiales</taxon>
        <taxon>Streptosporangiaceae</taxon>
        <taxon>Nonomuraea</taxon>
    </lineage>
</organism>
<evidence type="ECO:0000313" key="3">
    <source>
        <dbReference type="Proteomes" id="UP001597368"/>
    </source>
</evidence>
<dbReference type="Gene3D" id="1.10.443.10">
    <property type="entry name" value="Intergrase catalytic core"/>
    <property type="match status" value="1"/>
</dbReference>
<comment type="caution">
    <text evidence="2">The sequence shown here is derived from an EMBL/GenBank/DDBJ whole genome shotgun (WGS) entry which is preliminary data.</text>
</comment>
<dbReference type="RefSeq" id="WP_379573337.1">
    <property type="nucleotide sequence ID" value="NZ_JBHUFV010000026.1"/>
</dbReference>
<gene>
    <name evidence="2" type="ORF">ACFSKW_17640</name>
</gene>
<keyword evidence="3" id="KW-1185">Reference proteome</keyword>
<protein>
    <recommendedName>
        <fullName evidence="4">Tyr recombinase domain-containing protein</fullName>
    </recommendedName>
</protein>
<dbReference type="Proteomes" id="UP001597368">
    <property type="component" value="Unassembled WGS sequence"/>
</dbReference>
<sequence>MPANASRMSRAVGMAGRPAYILCGSRAAEACSLDLEDFDLRTDDEHVRVHGKGGTVRTVLLDDRGYVALLKLYLARAGYKFGPVFRASINGKGGPRRNPRRPPTP</sequence>
<evidence type="ECO:0008006" key="4">
    <source>
        <dbReference type="Google" id="ProtNLM"/>
    </source>
</evidence>